<dbReference type="Proteomes" id="UP001162881">
    <property type="component" value="Unassembled WGS sequence"/>
</dbReference>
<evidence type="ECO:0000313" key="4">
    <source>
        <dbReference type="EMBL" id="MCJ2181437.1"/>
    </source>
</evidence>
<keyword evidence="5" id="KW-1185">Reference proteome</keyword>
<dbReference type="Gene3D" id="1.20.1600.10">
    <property type="entry name" value="Outer membrane efflux proteins (OEP)"/>
    <property type="match status" value="1"/>
</dbReference>
<keyword evidence="2" id="KW-1134">Transmembrane beta strand</keyword>
<evidence type="ECO:0000256" key="1">
    <source>
        <dbReference type="ARBA" id="ARBA00007613"/>
    </source>
</evidence>
<proteinExistence type="inferred from homology"/>
<dbReference type="RefSeq" id="WP_244016553.1">
    <property type="nucleotide sequence ID" value="NZ_JALHLF010000003.1"/>
</dbReference>
<organism evidence="4 5">
    <name type="scientific">Novosphingobium organovorum</name>
    <dbReference type="NCBI Taxonomy" id="2930092"/>
    <lineage>
        <taxon>Bacteria</taxon>
        <taxon>Pseudomonadati</taxon>
        <taxon>Pseudomonadota</taxon>
        <taxon>Alphaproteobacteria</taxon>
        <taxon>Sphingomonadales</taxon>
        <taxon>Sphingomonadaceae</taxon>
        <taxon>Novosphingobium</taxon>
    </lineage>
</organism>
<dbReference type="PANTHER" id="PTHR30203">
    <property type="entry name" value="OUTER MEMBRANE CATION EFFLUX PROTEIN"/>
    <property type="match status" value="1"/>
</dbReference>
<comment type="caution">
    <text evidence="4">The sequence shown here is derived from an EMBL/GenBank/DDBJ whole genome shotgun (WGS) entry which is preliminary data.</text>
</comment>
<evidence type="ECO:0000313" key="5">
    <source>
        <dbReference type="Proteomes" id="UP001162881"/>
    </source>
</evidence>
<evidence type="ECO:0000256" key="2">
    <source>
        <dbReference type="RuleBase" id="RU362097"/>
    </source>
</evidence>
<dbReference type="PANTHER" id="PTHR30203:SF25">
    <property type="entry name" value="OUTER MEMBRANE PROTEIN-RELATED"/>
    <property type="match status" value="1"/>
</dbReference>
<keyword evidence="2" id="KW-0812">Transmembrane</keyword>
<dbReference type="EMBL" id="JALHLF010000003">
    <property type="protein sequence ID" value="MCJ2181437.1"/>
    <property type="molecule type" value="Genomic_DNA"/>
</dbReference>
<name>A0ABT0B8P0_9SPHN</name>
<feature type="coiled-coil region" evidence="3">
    <location>
        <begin position="424"/>
        <end position="451"/>
    </location>
</feature>
<accession>A0ABT0B8P0</accession>
<protein>
    <submittedName>
        <fullName evidence="4">Efflux transporter outer membrane subunit</fullName>
    </submittedName>
</protein>
<reference evidence="4" key="1">
    <citation type="submission" date="2022-03" db="EMBL/GenBank/DDBJ databases">
        <title>Identification of a novel bacterium isolated from mangrove sediments.</title>
        <authorList>
            <person name="Pan X."/>
        </authorList>
    </citation>
    <scope>NUCLEOTIDE SEQUENCE</scope>
    <source>
        <strain evidence="4">B1949</strain>
    </source>
</reference>
<feature type="signal peptide" evidence="2">
    <location>
        <begin position="1"/>
        <end position="35"/>
    </location>
</feature>
<keyword evidence="2" id="KW-0449">Lipoprotein</keyword>
<dbReference type="InterPro" id="IPR010131">
    <property type="entry name" value="MdtP/NodT-like"/>
</dbReference>
<keyword evidence="2" id="KW-0564">Palmitate</keyword>
<dbReference type="Pfam" id="PF02321">
    <property type="entry name" value="OEP"/>
    <property type="match status" value="2"/>
</dbReference>
<keyword evidence="3" id="KW-0175">Coiled coil</keyword>
<dbReference type="Gene3D" id="2.20.200.10">
    <property type="entry name" value="Outer membrane efflux proteins (OEP)"/>
    <property type="match status" value="1"/>
</dbReference>
<keyword evidence="2" id="KW-0472">Membrane</keyword>
<dbReference type="InterPro" id="IPR003423">
    <property type="entry name" value="OMP_efflux"/>
</dbReference>
<dbReference type="SUPFAM" id="SSF56954">
    <property type="entry name" value="Outer membrane efflux proteins (OEP)"/>
    <property type="match status" value="1"/>
</dbReference>
<keyword evidence="2" id="KW-0732">Signal</keyword>
<gene>
    <name evidence="4" type="ORF">MTR62_01755</name>
</gene>
<comment type="similarity">
    <text evidence="1 2">Belongs to the outer membrane factor (OMF) (TC 1.B.17) family.</text>
</comment>
<evidence type="ECO:0000256" key="3">
    <source>
        <dbReference type="SAM" id="Coils"/>
    </source>
</evidence>
<feature type="chain" id="PRO_5044967010" evidence="2">
    <location>
        <begin position="36"/>
        <end position="506"/>
    </location>
</feature>
<comment type="subcellular location">
    <subcellularLocation>
        <location evidence="2">Cell membrane</location>
        <topology evidence="2">Lipid-anchor</topology>
    </subcellularLocation>
</comment>
<dbReference type="NCBIfam" id="TIGR01845">
    <property type="entry name" value="outer_NodT"/>
    <property type="match status" value="1"/>
</dbReference>
<sequence length="506" mass="53772">MPSLLLLRSAPGLRRTVAAAALLLVGACTMGPDFAKPQVAAPADWSSWRSGDAALHEALPHGAALPESWWTLWGDPVLDGLEARALAANANLASAALHFAEARLERQSAGSALLPQVDAKGSVTRNRLSENGSSTRLFDVIGTSAERDEMAKFLANPFTLFQGGFDAGWEPDLWGKVRRSLEAGDAHVAGEAALLDLTRLSVASEVARAYVALRTVQRQIGYTRQDIAALSEREAIVDARVAGGLEDHTALETEHNQLAALRANLPTLQASEAQWLNALAVLVGDHPGTLQGLLGDAGAALPRTEPDFSPGLPSQVALARPDVRAALAQLHAATAQIGVAQADLYPSIRLGGSFALESYKSENLFDWGSRSWSIGPSLDLPLFDGGRRRAVVKLRKLEQREAAVAFQNTVLKAWQDIDDALNGYAAERQRHAALSARLASAERTLALVEAQNAAGNVNALPVLDAQRGVLAARRDLVACEGDLRTRFIAINKAIGNGPRTDGEPAK</sequence>